<dbReference type="GO" id="GO:0061630">
    <property type="term" value="F:ubiquitin protein ligase activity"/>
    <property type="evidence" value="ECO:0007669"/>
    <property type="project" value="TreeGrafter"/>
</dbReference>
<dbReference type="PANTHER" id="PTHR14140:SF27">
    <property type="entry name" value="OS04G0289800 PROTEIN"/>
    <property type="match status" value="1"/>
</dbReference>
<evidence type="ECO:0000313" key="5">
    <source>
        <dbReference type="EMBL" id="CCM01961.1"/>
    </source>
</evidence>
<dbReference type="AlphaFoldDB" id="J4I9Y3"/>
<dbReference type="OrthoDB" id="2270193at2759"/>
<feature type="compositionally biased region" description="Basic residues" evidence="3">
    <location>
        <begin position="37"/>
        <end position="48"/>
    </location>
</feature>
<dbReference type="HOGENOM" id="CLU_033265_0_0_1"/>
<dbReference type="RefSeq" id="XP_012181244.1">
    <property type="nucleotide sequence ID" value="XM_012325854.1"/>
</dbReference>
<feature type="domain" description="YDG" evidence="4">
    <location>
        <begin position="133"/>
        <end position="284"/>
    </location>
</feature>
<dbReference type="PANTHER" id="PTHR14140">
    <property type="entry name" value="E3 UBIQUITIN-PROTEIN LIGASE UHRF-RELATED"/>
    <property type="match status" value="1"/>
</dbReference>
<gene>
    <name evidence="5" type="ORF">FIBRA_04034</name>
</gene>
<dbReference type="InterPro" id="IPR036987">
    <property type="entry name" value="SRA-YDG_sf"/>
</dbReference>
<evidence type="ECO:0000256" key="3">
    <source>
        <dbReference type="SAM" id="MobiDB-lite"/>
    </source>
</evidence>
<dbReference type="EMBL" id="HE797057">
    <property type="protein sequence ID" value="CCM01961.1"/>
    <property type="molecule type" value="Genomic_DNA"/>
</dbReference>
<feature type="region of interest" description="Disordered" evidence="3">
    <location>
        <begin position="31"/>
        <end position="96"/>
    </location>
</feature>
<name>J4I9Y3_9APHY</name>
<feature type="region of interest" description="Disordered" evidence="3">
    <location>
        <begin position="110"/>
        <end position="133"/>
    </location>
</feature>
<dbReference type="InterPro" id="IPR003105">
    <property type="entry name" value="SRA_YDG"/>
</dbReference>
<keyword evidence="6" id="KW-1185">Reference proteome</keyword>
<dbReference type="SUPFAM" id="SSF88697">
    <property type="entry name" value="PUA domain-like"/>
    <property type="match status" value="1"/>
</dbReference>
<dbReference type="GO" id="GO:0016567">
    <property type="term" value="P:protein ubiquitination"/>
    <property type="evidence" value="ECO:0007669"/>
    <property type="project" value="TreeGrafter"/>
</dbReference>
<feature type="region of interest" description="Disordered" evidence="3">
    <location>
        <begin position="201"/>
        <end position="222"/>
    </location>
</feature>
<evidence type="ECO:0000256" key="2">
    <source>
        <dbReference type="PROSITE-ProRule" id="PRU00358"/>
    </source>
</evidence>
<dbReference type="PROSITE" id="PS51015">
    <property type="entry name" value="YDG"/>
    <property type="match status" value="1"/>
</dbReference>
<sequence length="313" mass="33859">MGSGWTEYDEACANARASSKALLLSMGELVPPMVKKSSQKPRAPRKRKAADEEASDQDETRSTPKIARLENVSSGDTASLRRSGRNRGKKVDYASESVGHTLPRLTAVRTGISKMDSEPKSANRRTHDPKTFGAIPGIPIGTWWLTREECSRDAIHAPWVAGIAGSKDGAYSVALSGGYEDDVDLGNAFTFTGAGGRDLKGTKSAPKNLRTAPQSCDQSFENPSNAALKKSCETKKPVRVIRGYKLQSDYAPHEGYRYDGLDGEGIKSQGIFSVRILTRFNFQRMAGQAPLLIYDDAAPDRSSPVSDGSEIAE</sequence>
<dbReference type="SMART" id="SM00466">
    <property type="entry name" value="SRA"/>
    <property type="match status" value="1"/>
</dbReference>
<dbReference type="InterPro" id="IPR045134">
    <property type="entry name" value="UHRF1/2-like"/>
</dbReference>
<dbReference type="Pfam" id="PF02182">
    <property type="entry name" value="SAD_SRA"/>
    <property type="match status" value="1"/>
</dbReference>
<evidence type="ECO:0000259" key="4">
    <source>
        <dbReference type="PROSITE" id="PS51015"/>
    </source>
</evidence>
<dbReference type="InParanoid" id="J4I9Y3"/>
<protein>
    <recommendedName>
        <fullName evidence="4">YDG domain-containing protein</fullName>
    </recommendedName>
</protein>
<dbReference type="GO" id="GO:0005634">
    <property type="term" value="C:nucleus"/>
    <property type="evidence" value="ECO:0007669"/>
    <property type="project" value="UniProtKB-SubCell"/>
</dbReference>
<proteinExistence type="predicted"/>
<dbReference type="Gene3D" id="2.30.280.10">
    <property type="entry name" value="SRA-YDG"/>
    <property type="match status" value="1"/>
</dbReference>
<dbReference type="STRING" id="599839.J4I9Y3"/>
<comment type="subcellular location">
    <subcellularLocation>
        <location evidence="2">Nucleus</location>
    </subcellularLocation>
</comment>
<dbReference type="InterPro" id="IPR015947">
    <property type="entry name" value="PUA-like_sf"/>
</dbReference>
<accession>J4I9Y3</accession>
<reference evidence="5 6" key="1">
    <citation type="journal article" date="2012" name="Appl. Environ. Microbiol.">
        <title>Short-read sequencing for genomic analysis of the brown rot fungus Fibroporia radiculosa.</title>
        <authorList>
            <person name="Tang J.D."/>
            <person name="Perkins A.D."/>
            <person name="Sonstegard T.S."/>
            <person name="Schroeder S.G."/>
            <person name="Burgess S.C."/>
            <person name="Diehl S.V."/>
        </authorList>
    </citation>
    <scope>NUCLEOTIDE SEQUENCE [LARGE SCALE GENOMIC DNA]</scope>
    <source>
        <strain evidence="5 6">TFFH 294</strain>
    </source>
</reference>
<dbReference type="Proteomes" id="UP000006352">
    <property type="component" value="Unassembled WGS sequence"/>
</dbReference>
<feature type="compositionally biased region" description="Polar residues" evidence="3">
    <location>
        <begin position="211"/>
        <end position="222"/>
    </location>
</feature>
<feature type="compositionally biased region" description="Basic and acidic residues" evidence="3">
    <location>
        <begin position="115"/>
        <end position="130"/>
    </location>
</feature>
<organism evidence="5 6">
    <name type="scientific">Fibroporia radiculosa</name>
    <dbReference type="NCBI Taxonomy" id="599839"/>
    <lineage>
        <taxon>Eukaryota</taxon>
        <taxon>Fungi</taxon>
        <taxon>Dikarya</taxon>
        <taxon>Basidiomycota</taxon>
        <taxon>Agaricomycotina</taxon>
        <taxon>Agaricomycetes</taxon>
        <taxon>Polyporales</taxon>
        <taxon>Fibroporiaceae</taxon>
        <taxon>Fibroporia</taxon>
    </lineage>
</organism>
<keyword evidence="1 2" id="KW-0539">Nucleus</keyword>
<dbReference type="GeneID" id="24096872"/>
<evidence type="ECO:0000256" key="1">
    <source>
        <dbReference type="ARBA" id="ARBA00023242"/>
    </source>
</evidence>
<evidence type="ECO:0000313" key="6">
    <source>
        <dbReference type="Proteomes" id="UP000006352"/>
    </source>
</evidence>
<dbReference type="GO" id="GO:0044027">
    <property type="term" value="P:negative regulation of gene expression via chromosomal CpG island methylation"/>
    <property type="evidence" value="ECO:0007669"/>
    <property type="project" value="TreeGrafter"/>
</dbReference>